<dbReference type="Proteomes" id="UP000188268">
    <property type="component" value="Unassembled WGS sequence"/>
</dbReference>
<comment type="similarity">
    <text evidence="2">Belongs to the SNU66/SART1 family.</text>
</comment>
<dbReference type="STRING" id="210143.A0A1R3G6F5"/>
<organism evidence="5 6">
    <name type="scientific">Corchorus capsularis</name>
    <name type="common">Jute</name>
    <dbReference type="NCBI Taxonomy" id="210143"/>
    <lineage>
        <taxon>Eukaryota</taxon>
        <taxon>Viridiplantae</taxon>
        <taxon>Streptophyta</taxon>
        <taxon>Embryophyta</taxon>
        <taxon>Tracheophyta</taxon>
        <taxon>Spermatophyta</taxon>
        <taxon>Magnoliopsida</taxon>
        <taxon>eudicotyledons</taxon>
        <taxon>Gunneridae</taxon>
        <taxon>Pentapetalae</taxon>
        <taxon>rosids</taxon>
        <taxon>malvids</taxon>
        <taxon>Malvales</taxon>
        <taxon>Malvaceae</taxon>
        <taxon>Grewioideae</taxon>
        <taxon>Apeibeae</taxon>
        <taxon>Corchorus</taxon>
    </lineage>
</organism>
<dbReference type="Pfam" id="PF03343">
    <property type="entry name" value="SART-1"/>
    <property type="match status" value="2"/>
</dbReference>
<feature type="compositionally biased region" description="Basic and acidic residues" evidence="4">
    <location>
        <begin position="51"/>
        <end position="71"/>
    </location>
</feature>
<evidence type="ECO:0000256" key="4">
    <source>
        <dbReference type="SAM" id="MobiDB-lite"/>
    </source>
</evidence>
<dbReference type="EMBL" id="AWWV01015150">
    <property type="protein sequence ID" value="OMO53661.1"/>
    <property type="molecule type" value="Genomic_DNA"/>
</dbReference>
<comment type="caution">
    <text evidence="5">The sequence shown here is derived from an EMBL/GenBank/DDBJ whole genome shotgun (WGS) entry which is preliminary data.</text>
</comment>
<evidence type="ECO:0000256" key="3">
    <source>
        <dbReference type="ARBA" id="ARBA00023242"/>
    </source>
</evidence>
<dbReference type="AlphaFoldDB" id="A0A1R3G6F5"/>
<sequence length="480" mass="55200">MGSDRYDSDVSRGNWDGGSYSEELELKQNDKHHDLAKKKKNKGSREEEEQESLKKKSDGVSEIKKNRKLDKEKALQLSKIFEELDNNLFQEENQDKDESVHHDLAGAVVLTLKDQSILVNGDINEDVDVLENIEIEEQKQRDEAYKAAKKKTNGVYDYNFHDEYDPTKNRVLEDLNIARKISSDYYTQEEMLVKFKKTKKKKALRKKEMLDIDAIEAEAISAGLGAGDLGSRNDAKRQAIREEEAKCEAEKRNRAYQLAYAKEVEASNKSPLRSEEFFADDEDDLYKPLIEQGNWPLKNKKKKNQLGNGSENEAGQRKKVIDASPDEKPVNDDDHDKDEIVPDETMHEVAVGKGLSGALKLLKDRGTVKEWGDRNMDNKKRKVVGIENDGFKDIRIERIDEFGRTMTQKEAFKKDSHKFHGKNPGKRKQEKRMKKYQEELKLKQMNSSDTPSLSMERIKEAQIQLKTPYLVLGGQSRTNK</sequence>
<feature type="compositionally biased region" description="Basic and acidic residues" evidence="4">
    <location>
        <begin position="314"/>
        <end position="345"/>
    </location>
</feature>
<feature type="region of interest" description="Disordered" evidence="4">
    <location>
        <begin position="1"/>
        <end position="71"/>
    </location>
</feature>
<proteinExistence type="inferred from homology"/>
<dbReference type="InterPro" id="IPR005011">
    <property type="entry name" value="SNU66/SART1"/>
</dbReference>
<dbReference type="Gramene" id="OMO53661">
    <property type="protein sequence ID" value="OMO53661"/>
    <property type="gene ID" value="CCACVL1_28459"/>
</dbReference>
<dbReference type="PANTHER" id="PTHR14152">
    <property type="entry name" value="SQUAMOUS CELL CARCINOMA ANTIGEN RECOGNISED BY CYTOTOXIC T LYMPHOCYTES"/>
    <property type="match status" value="1"/>
</dbReference>
<evidence type="ECO:0000256" key="1">
    <source>
        <dbReference type="ARBA" id="ARBA00004123"/>
    </source>
</evidence>
<dbReference type="OMA" id="DETMHEV"/>
<reference evidence="5 6" key="1">
    <citation type="submission" date="2013-09" db="EMBL/GenBank/DDBJ databases">
        <title>Corchorus capsularis genome sequencing.</title>
        <authorList>
            <person name="Alam M."/>
            <person name="Haque M.S."/>
            <person name="Islam M.S."/>
            <person name="Emdad E.M."/>
            <person name="Islam M.M."/>
            <person name="Ahmed B."/>
            <person name="Halim A."/>
            <person name="Hossen Q.M.M."/>
            <person name="Hossain M.Z."/>
            <person name="Ahmed R."/>
            <person name="Khan M.M."/>
            <person name="Islam R."/>
            <person name="Rashid M.M."/>
            <person name="Khan S.A."/>
            <person name="Rahman M.S."/>
            <person name="Alam M."/>
        </authorList>
    </citation>
    <scope>NUCLEOTIDE SEQUENCE [LARGE SCALE GENOMIC DNA]</scope>
    <source>
        <strain evidence="6">cv. CVL-1</strain>
        <tissue evidence="5">Whole seedling</tissue>
    </source>
</reference>
<feature type="compositionally biased region" description="Basic residues" evidence="4">
    <location>
        <begin position="415"/>
        <end position="434"/>
    </location>
</feature>
<dbReference type="GO" id="GO:0046540">
    <property type="term" value="C:U4/U6 x U5 tri-snRNP complex"/>
    <property type="evidence" value="ECO:0007669"/>
    <property type="project" value="TreeGrafter"/>
</dbReference>
<dbReference type="PANTHER" id="PTHR14152:SF5">
    <property type="entry name" value="U4_U6.U5 TRI-SNRNP-ASSOCIATED PROTEIN 1"/>
    <property type="match status" value="1"/>
</dbReference>
<evidence type="ECO:0000313" key="6">
    <source>
        <dbReference type="Proteomes" id="UP000188268"/>
    </source>
</evidence>
<dbReference type="GO" id="GO:0000481">
    <property type="term" value="P:maturation of 5S rRNA"/>
    <property type="evidence" value="ECO:0007669"/>
    <property type="project" value="TreeGrafter"/>
</dbReference>
<keyword evidence="3" id="KW-0539">Nucleus</keyword>
<dbReference type="OrthoDB" id="5583at2759"/>
<keyword evidence="6" id="KW-1185">Reference proteome</keyword>
<accession>A0A1R3G6F5</accession>
<gene>
    <name evidence="5" type="ORF">CCACVL1_28459</name>
</gene>
<feature type="compositionally biased region" description="Polar residues" evidence="4">
    <location>
        <begin position="444"/>
        <end position="453"/>
    </location>
</feature>
<feature type="region of interest" description="Disordered" evidence="4">
    <location>
        <begin position="289"/>
        <end position="345"/>
    </location>
</feature>
<evidence type="ECO:0000313" key="5">
    <source>
        <dbReference type="EMBL" id="OMO53661.1"/>
    </source>
</evidence>
<feature type="compositionally biased region" description="Basic and acidic residues" evidence="4">
    <location>
        <begin position="1"/>
        <end position="10"/>
    </location>
</feature>
<feature type="compositionally biased region" description="Basic and acidic residues" evidence="4">
    <location>
        <begin position="24"/>
        <end position="33"/>
    </location>
</feature>
<dbReference type="GO" id="GO:0045292">
    <property type="term" value="P:mRNA cis splicing, via spliceosome"/>
    <property type="evidence" value="ECO:0007669"/>
    <property type="project" value="TreeGrafter"/>
</dbReference>
<evidence type="ECO:0000256" key="2">
    <source>
        <dbReference type="ARBA" id="ARBA00006076"/>
    </source>
</evidence>
<name>A0A1R3G6F5_COCAP</name>
<protein>
    <submittedName>
        <fullName evidence="5">SART-1 protein</fullName>
    </submittedName>
</protein>
<comment type="subcellular location">
    <subcellularLocation>
        <location evidence="1">Nucleus</location>
    </subcellularLocation>
</comment>
<feature type="region of interest" description="Disordered" evidence="4">
    <location>
        <begin position="411"/>
        <end position="453"/>
    </location>
</feature>